<gene>
    <name evidence="1" type="ORF">COU81_02510</name>
</gene>
<evidence type="ECO:0000313" key="2">
    <source>
        <dbReference type="Proteomes" id="UP000231450"/>
    </source>
</evidence>
<dbReference type="EMBL" id="PFDW01000052">
    <property type="protein sequence ID" value="PJE58112.1"/>
    <property type="molecule type" value="Genomic_DNA"/>
</dbReference>
<comment type="caution">
    <text evidence="1">The sequence shown here is derived from an EMBL/GenBank/DDBJ whole genome shotgun (WGS) entry which is preliminary data.</text>
</comment>
<accession>A0A2M8KDW4</accession>
<dbReference type="Proteomes" id="UP000231450">
    <property type="component" value="Unassembled WGS sequence"/>
</dbReference>
<reference evidence="2" key="1">
    <citation type="submission" date="2017-09" db="EMBL/GenBank/DDBJ databases">
        <title>Depth-based differentiation of microbial function through sediment-hosted aquifers and enrichment of novel symbionts in the deep terrestrial subsurface.</title>
        <authorList>
            <person name="Probst A.J."/>
            <person name="Ladd B."/>
            <person name="Jarett J.K."/>
            <person name="Geller-Mcgrath D.E."/>
            <person name="Sieber C.M.K."/>
            <person name="Emerson J.B."/>
            <person name="Anantharaman K."/>
            <person name="Thomas B.C."/>
            <person name="Malmstrom R."/>
            <person name="Stieglmeier M."/>
            <person name="Klingl A."/>
            <person name="Woyke T."/>
            <person name="Ryan C.M."/>
            <person name="Banfield J.F."/>
        </authorList>
    </citation>
    <scope>NUCLEOTIDE SEQUENCE [LARGE SCALE GENOMIC DNA]</scope>
</reference>
<name>A0A2M8KDW4_9BACT</name>
<proteinExistence type="predicted"/>
<protein>
    <submittedName>
        <fullName evidence="1">Uncharacterized protein</fullName>
    </submittedName>
</protein>
<sequence length="80" mass="8789">MMITFSWVTAGTTERIISVSLKESQYKAGETANVRVTYGGPPDWYWNTNQSSDASLGEKIIGIMKYVGNLEKILGVGTLN</sequence>
<organism evidence="1 2">
    <name type="scientific">Candidatus Portnoybacteria bacterium CG10_big_fil_rev_8_21_14_0_10_36_7</name>
    <dbReference type="NCBI Taxonomy" id="1974812"/>
    <lineage>
        <taxon>Bacteria</taxon>
        <taxon>Candidatus Portnoyibacteriota</taxon>
    </lineage>
</organism>
<dbReference type="AlphaFoldDB" id="A0A2M8KDW4"/>
<evidence type="ECO:0000313" key="1">
    <source>
        <dbReference type="EMBL" id="PJE58112.1"/>
    </source>
</evidence>